<dbReference type="EMBL" id="JAGTXO010000004">
    <property type="protein sequence ID" value="KAG8468178.1"/>
    <property type="molecule type" value="Genomic_DNA"/>
</dbReference>
<feature type="domain" description="Mannose-1-phosphate guanyltransferase C-terminal" evidence="7">
    <location>
        <begin position="261"/>
        <end position="369"/>
    </location>
</feature>
<sequence>MKAVILIGALDILRPLTLSLPQPLIEFCNKTLLLHQLEALKAAGVNDVILCVNEKNLPKSWNEVIAQYEAELGMRIQCSMETSPLGTAGPLKLAQGLITNDGSSAEPFFVLNGDVLCSFPLRDMIHVHTKHHGVGTIMTTRNAQPSRYGVVVGDEKTGKIQHFVNRPETHVSDLINAGLYIFNPALFSRLADGKASMNAVLPALAAEDLLYHFESHGYWVKMTDVRTFLSAVGPQLEMMRLLEPHKLVSNQSGAVPASTEIVGNVLIAQGAIVGEDCKLGPDVVIGPNCVLEDGVRLEATTLFSGVTIRRHALVHDSVIGWGTQVGGWAWITSAVLAEDVDVKHATLVNGATVLPHKELFSNVRSPQIII</sequence>
<dbReference type="OrthoDB" id="1733332at2759"/>
<protein>
    <recommendedName>
        <fullName evidence="3">mannose-1-phosphate guanylyltransferase</fullName>
        <ecNumber evidence="3">2.7.7.13</ecNumber>
    </recommendedName>
</protein>
<evidence type="ECO:0000313" key="9">
    <source>
        <dbReference type="Proteomes" id="UP000751190"/>
    </source>
</evidence>
<evidence type="ECO:0000256" key="2">
    <source>
        <dbReference type="ARBA" id="ARBA00007274"/>
    </source>
</evidence>
<dbReference type="GO" id="GO:0004475">
    <property type="term" value="F:mannose-1-phosphate guanylyltransferase (GTP) activity"/>
    <property type="evidence" value="ECO:0007669"/>
    <property type="project" value="UniProtKB-EC"/>
</dbReference>
<dbReference type="FunFam" id="3.90.550.10:FF:000013">
    <property type="entry name" value="mannose-1-phosphate guanyltransferase beta"/>
    <property type="match status" value="1"/>
</dbReference>
<dbReference type="Pfam" id="PF25087">
    <property type="entry name" value="GMPPB_C"/>
    <property type="match status" value="1"/>
</dbReference>
<keyword evidence="5" id="KW-0732">Signal</keyword>
<dbReference type="SUPFAM" id="SSF53448">
    <property type="entry name" value="Nucleotide-diphospho-sugar transferases"/>
    <property type="match status" value="1"/>
</dbReference>
<dbReference type="InterPro" id="IPR005835">
    <property type="entry name" value="NTP_transferase_dom"/>
</dbReference>
<organism evidence="8 9">
    <name type="scientific">Diacronema lutheri</name>
    <name type="common">Unicellular marine alga</name>
    <name type="synonym">Monochrysis lutheri</name>
    <dbReference type="NCBI Taxonomy" id="2081491"/>
    <lineage>
        <taxon>Eukaryota</taxon>
        <taxon>Haptista</taxon>
        <taxon>Haptophyta</taxon>
        <taxon>Pavlovophyceae</taxon>
        <taxon>Pavlovales</taxon>
        <taxon>Pavlovaceae</taxon>
        <taxon>Diacronema</taxon>
    </lineage>
</organism>
<dbReference type="PANTHER" id="PTHR22572">
    <property type="entry name" value="SUGAR-1-PHOSPHATE GUANYL TRANSFERASE"/>
    <property type="match status" value="1"/>
</dbReference>
<comment type="pathway">
    <text evidence="1">Nucleotide-sugar biosynthesis; GDP-alpha-D-mannose biosynthesis; GDP-alpha-D-mannose from alpha-D-mannose 1-phosphate (GTP route): step 1/1.</text>
</comment>
<evidence type="ECO:0000259" key="6">
    <source>
        <dbReference type="Pfam" id="PF00483"/>
    </source>
</evidence>
<dbReference type="OMA" id="WAWITSA"/>
<feature type="chain" id="PRO_5035178797" description="mannose-1-phosphate guanylyltransferase" evidence="5">
    <location>
        <begin position="20"/>
        <end position="370"/>
    </location>
</feature>
<comment type="similarity">
    <text evidence="2">Belongs to the transferase hexapeptide repeat family.</text>
</comment>
<dbReference type="EC" id="2.7.7.13" evidence="3"/>
<evidence type="ECO:0000256" key="5">
    <source>
        <dbReference type="SAM" id="SignalP"/>
    </source>
</evidence>
<evidence type="ECO:0000259" key="7">
    <source>
        <dbReference type="Pfam" id="PF25087"/>
    </source>
</evidence>
<feature type="signal peptide" evidence="5">
    <location>
        <begin position="1"/>
        <end position="19"/>
    </location>
</feature>
<feature type="domain" description="Nucleotidyl transferase" evidence="6">
    <location>
        <begin position="11"/>
        <end position="220"/>
    </location>
</feature>
<accession>A0A8J5XN48</accession>
<gene>
    <name evidence="8" type="ORF">KFE25_013261</name>
</gene>
<dbReference type="AlphaFoldDB" id="A0A8J5XN48"/>
<evidence type="ECO:0000256" key="3">
    <source>
        <dbReference type="ARBA" id="ARBA00012387"/>
    </source>
</evidence>
<dbReference type="InterPro" id="IPR029044">
    <property type="entry name" value="Nucleotide-diphossugar_trans"/>
</dbReference>
<dbReference type="InterPro" id="IPR050486">
    <property type="entry name" value="Mannose-1P_guanyltransferase"/>
</dbReference>
<evidence type="ECO:0000256" key="1">
    <source>
        <dbReference type="ARBA" id="ARBA00004823"/>
    </source>
</evidence>
<reference evidence="8" key="1">
    <citation type="submission" date="2021-05" db="EMBL/GenBank/DDBJ databases">
        <title>The genome of the haptophyte Pavlova lutheri (Diacronema luteri, Pavlovales) - a model for lipid biosynthesis in eukaryotic algae.</title>
        <authorList>
            <person name="Hulatt C.J."/>
            <person name="Posewitz M.C."/>
        </authorList>
    </citation>
    <scope>NUCLEOTIDE SEQUENCE</scope>
    <source>
        <strain evidence="8">NIVA-4/92</strain>
    </source>
</reference>
<name>A0A8J5XN48_DIALT</name>
<dbReference type="Gene3D" id="3.90.550.10">
    <property type="entry name" value="Spore Coat Polysaccharide Biosynthesis Protein SpsA, Chain A"/>
    <property type="match status" value="1"/>
</dbReference>
<evidence type="ECO:0000313" key="8">
    <source>
        <dbReference type="EMBL" id="KAG8468178.1"/>
    </source>
</evidence>
<dbReference type="Pfam" id="PF00483">
    <property type="entry name" value="NTP_transferase"/>
    <property type="match status" value="1"/>
</dbReference>
<dbReference type="InterPro" id="IPR056729">
    <property type="entry name" value="GMPPB_C"/>
</dbReference>
<comment type="caution">
    <text evidence="8">The sequence shown here is derived from an EMBL/GenBank/DDBJ whole genome shotgun (WGS) entry which is preliminary data.</text>
</comment>
<evidence type="ECO:0000256" key="4">
    <source>
        <dbReference type="ARBA" id="ARBA00022679"/>
    </source>
</evidence>
<dbReference type="Proteomes" id="UP000751190">
    <property type="component" value="Unassembled WGS sequence"/>
</dbReference>
<keyword evidence="9" id="KW-1185">Reference proteome</keyword>
<dbReference type="Gene3D" id="2.160.10.10">
    <property type="entry name" value="Hexapeptide repeat proteins"/>
    <property type="match status" value="1"/>
</dbReference>
<proteinExistence type="inferred from homology"/>
<keyword evidence="4" id="KW-0808">Transferase</keyword>